<feature type="transmembrane region" description="Helical" evidence="6">
    <location>
        <begin position="60"/>
        <end position="79"/>
    </location>
</feature>
<evidence type="ECO:0000256" key="6">
    <source>
        <dbReference type="SAM" id="Phobius"/>
    </source>
</evidence>
<reference evidence="8" key="1">
    <citation type="submission" date="2015-11" db="EMBL/GenBank/DDBJ databases">
        <title>De novo transcriptome assembly of four potential Pierce s Disease insect vectors from Arizona vineyards.</title>
        <authorList>
            <person name="Tassone E.E."/>
        </authorList>
    </citation>
    <scope>NUCLEOTIDE SEQUENCE</scope>
</reference>
<dbReference type="Gene3D" id="1.20.1070.10">
    <property type="entry name" value="Rhodopsin 7-helix transmembrane proteins"/>
    <property type="match status" value="1"/>
</dbReference>
<dbReference type="PROSITE" id="PS50262">
    <property type="entry name" value="G_PROTEIN_RECEP_F1_2"/>
    <property type="match status" value="1"/>
</dbReference>
<dbReference type="GO" id="GO:0008528">
    <property type="term" value="F:G protein-coupled peptide receptor activity"/>
    <property type="evidence" value="ECO:0007669"/>
    <property type="project" value="InterPro"/>
</dbReference>
<protein>
    <recommendedName>
        <fullName evidence="7">G-protein coupled receptors family 1 profile domain-containing protein</fullName>
    </recommendedName>
</protein>
<keyword evidence="4 6" id="KW-1133">Transmembrane helix</keyword>
<keyword evidence="3 6" id="KW-0812">Transmembrane</keyword>
<comment type="subcellular location">
    <subcellularLocation>
        <location evidence="1">Membrane</location>
    </subcellularLocation>
</comment>
<proteinExistence type="inferred from homology"/>
<dbReference type="InterPro" id="IPR052954">
    <property type="entry name" value="GPCR-Ligand_Int"/>
</dbReference>
<name>A0A1B6L467_9HEMI</name>
<dbReference type="PANTHER" id="PTHR46641:SF22">
    <property type="entry name" value="PROCTOLIN RECEPTOR, ISOFORM A"/>
    <property type="match status" value="1"/>
</dbReference>
<comment type="similarity">
    <text evidence="2">Belongs to the G-protein coupled receptor 1 family.</text>
</comment>
<dbReference type="Pfam" id="PF10324">
    <property type="entry name" value="7TM_GPCR_Srw"/>
    <property type="match status" value="1"/>
</dbReference>
<evidence type="ECO:0000256" key="3">
    <source>
        <dbReference type="ARBA" id="ARBA00022692"/>
    </source>
</evidence>
<evidence type="ECO:0000256" key="5">
    <source>
        <dbReference type="ARBA" id="ARBA00023136"/>
    </source>
</evidence>
<gene>
    <name evidence="8" type="ORF">g.30510</name>
</gene>
<dbReference type="SUPFAM" id="SSF81321">
    <property type="entry name" value="Family A G protein-coupled receptor-like"/>
    <property type="match status" value="1"/>
</dbReference>
<evidence type="ECO:0000256" key="2">
    <source>
        <dbReference type="ARBA" id="ARBA00010663"/>
    </source>
</evidence>
<sequence>ADNSTELGGVDGAATLFRDAGRLWIHRGLQPLFCVVGLVGNLLTVVVLTRPRMRSSTNTYLAALALSDMAYLVTTWLLTAEHYPGNKGHEYFWFWTHWGCLLWLHDAFMGISVWL</sequence>
<dbReference type="InterPro" id="IPR000276">
    <property type="entry name" value="GPCR_Rhodpsn"/>
</dbReference>
<dbReference type="AlphaFoldDB" id="A0A1B6L467"/>
<organism evidence="8">
    <name type="scientific">Graphocephala atropunctata</name>
    <dbReference type="NCBI Taxonomy" id="36148"/>
    <lineage>
        <taxon>Eukaryota</taxon>
        <taxon>Metazoa</taxon>
        <taxon>Ecdysozoa</taxon>
        <taxon>Arthropoda</taxon>
        <taxon>Hexapoda</taxon>
        <taxon>Insecta</taxon>
        <taxon>Pterygota</taxon>
        <taxon>Neoptera</taxon>
        <taxon>Paraneoptera</taxon>
        <taxon>Hemiptera</taxon>
        <taxon>Auchenorrhyncha</taxon>
        <taxon>Membracoidea</taxon>
        <taxon>Cicadellidae</taxon>
        <taxon>Cicadellinae</taxon>
        <taxon>Cicadellini</taxon>
        <taxon>Graphocephala</taxon>
    </lineage>
</organism>
<dbReference type="EMBL" id="GEBQ01021537">
    <property type="protein sequence ID" value="JAT18440.1"/>
    <property type="molecule type" value="Transcribed_RNA"/>
</dbReference>
<feature type="non-terminal residue" evidence="8">
    <location>
        <position position="1"/>
    </location>
</feature>
<dbReference type="InterPro" id="IPR019427">
    <property type="entry name" value="7TM_GPCR_serpentine_rcpt_Srw"/>
</dbReference>
<evidence type="ECO:0000256" key="4">
    <source>
        <dbReference type="ARBA" id="ARBA00022989"/>
    </source>
</evidence>
<evidence type="ECO:0000259" key="7">
    <source>
        <dbReference type="PROSITE" id="PS50262"/>
    </source>
</evidence>
<dbReference type="GO" id="GO:0016020">
    <property type="term" value="C:membrane"/>
    <property type="evidence" value="ECO:0007669"/>
    <property type="project" value="UniProtKB-SubCell"/>
</dbReference>
<dbReference type="InterPro" id="IPR017452">
    <property type="entry name" value="GPCR_Rhodpsn_7TM"/>
</dbReference>
<feature type="transmembrane region" description="Helical" evidence="6">
    <location>
        <begin position="91"/>
        <end position="114"/>
    </location>
</feature>
<evidence type="ECO:0000313" key="8">
    <source>
        <dbReference type="EMBL" id="JAT18440.1"/>
    </source>
</evidence>
<feature type="transmembrane region" description="Helical" evidence="6">
    <location>
        <begin position="28"/>
        <end position="48"/>
    </location>
</feature>
<accession>A0A1B6L467</accession>
<feature type="domain" description="G-protein coupled receptors family 1 profile" evidence="7">
    <location>
        <begin position="40"/>
        <end position="74"/>
    </location>
</feature>
<dbReference type="PRINTS" id="PR00237">
    <property type="entry name" value="GPCRRHODOPSN"/>
</dbReference>
<feature type="non-terminal residue" evidence="8">
    <location>
        <position position="115"/>
    </location>
</feature>
<evidence type="ECO:0000256" key="1">
    <source>
        <dbReference type="ARBA" id="ARBA00004370"/>
    </source>
</evidence>
<dbReference type="PANTHER" id="PTHR46641">
    <property type="entry name" value="FMRFAMIDE RECEPTOR-RELATED"/>
    <property type="match status" value="1"/>
</dbReference>
<keyword evidence="5 6" id="KW-0472">Membrane</keyword>